<gene>
    <name evidence="1" type="ORF">MJO28_005716</name>
</gene>
<sequence length="1491" mass="158990">WKHERKQLLTLYKWNSKKSKKLADVFHQPHPPQNQPRKTPATQANQANPLEHHQGQSMSQSNEINFGPVFMRGRKPAPVTGKPATTSSTNNNPPSNPTQNQFSQAQRPSTATMPNTAPKTVNHPTPTLGSFSPATNTSSLPLPKSFSAAVSPGKEIDSRALHPNGTLNNAWEVHQNQSFVESTPHVNGHQVSAPADYSRETLLNLYSENLATKLPPDLEINDPAITLEFVGPPMALLEMTEAEKELFAGTFNSEKRSAANKVQPHHNIHDHSLGVPASPETAVNHSLGNNNKLSVGGPVKLGKHSTIERFNNLGIQGGVLAGVASPTHANARRRGENELDSNESPRRFQRTEDPAAQVAPWTGTPRDRRTRDLAPPSDGKWKRGVSFEEKLQASQDSPGGGANLKYSVADKMREKAAGNPEASSKEGYHSHHSTARANDRGGTYNASNESSDQSRQSGEAFATDRTFDETEDLSSPIKGDSGHQEQVSSSAHTSSAGANQSTNDLNPENIAWQYRDPSGTVQGPFTAFQMQEWYNATFFRDDLLVKRVIDVAFETLETLMLRVGDRDRPFLSRPPPVLPPNLPLPQAHNHQPSTSSPRLPLSNLLDQTSSLSTQTESLSAVDPTPPSNSSSVPNQHASISAPDPWNGIVPGGSPLLHPGNIPASTPLASGPGWNSSQPAYTGHPNTRGNDYAINDGLIDFNNVNLLNNGLMPNLPHSFMSSDTLRFLQHAQHAQHPALSMAAANGYPFPLPLPPQPPNFGQIPSMPHLSNAAMSPILAAQLHSQLMGPYLFNNMPHAGGQGVEPQVERPSHDNIMPHLHHADPWQASPQPPNDSSVGATDRNSLQSTSMTSNHDQPAFAPQPDEGGIHEPAPPVDAPQKMDAIRQSLQYPSDQQASEPKSSVPEQTHANSKSRPVSAVNPDKQVMTLPATAIHTPTITSLSNTDSPASVEKESVVPQAPAPTESTRDSLPPQSPSTAAPENAPTSEQTNPNQSWRNVTHQPTAKPPSIPRNSASVVPPSSKSSGKVVVLSKAQQDEQDRRTASIHKAQLQLKEAQAVERAAREASEAAAAATASSFNTPAPWLKEEKTTSNLSLTEIQAIEAKQSEKRRLAEKQAAANRAMVEQTMAAERAMKAAKETLPATSNWATTSSSPTKQSSGLSGGTVWGSKESETPSTLINGPKQSMKQIQEEEARKKSIALQQQQASRPSATPGAVKTMGGYAGTVASNKPAVSGPWAVVGAKSKVIAPPTTVPARSSVVGTGPVRIGQPTGTTATTTPTTKHAPKNVTTVVNKPTSKSSQSASNNGVVATAISITTISNNSNLTIDGPPPASPEFMKWLREALRGMNNVDDFVKMLLDFPVNPDESVLEIVSDSVYAGSATLDGRRFAKEFNARRIADVNSRGGRKIGGGTNGNGILSPTNNLSTTFSSNGSVGTGVNRKPGYLNISSLTTTTTSAPSSGGGGTMADALKLQPTPKNDGWGFAVVGAKKKKK</sequence>
<dbReference type="Proteomes" id="UP001060170">
    <property type="component" value="Chromosome 5"/>
</dbReference>
<organism evidence="1 2">
    <name type="scientific">Puccinia striiformis f. sp. tritici</name>
    <dbReference type="NCBI Taxonomy" id="168172"/>
    <lineage>
        <taxon>Eukaryota</taxon>
        <taxon>Fungi</taxon>
        <taxon>Dikarya</taxon>
        <taxon>Basidiomycota</taxon>
        <taxon>Pucciniomycotina</taxon>
        <taxon>Pucciniomycetes</taxon>
        <taxon>Pucciniales</taxon>
        <taxon>Pucciniaceae</taxon>
        <taxon>Puccinia</taxon>
    </lineage>
</organism>
<comment type="caution">
    <text evidence="1">The sequence shown here is derived from an EMBL/GenBank/DDBJ whole genome shotgun (WGS) entry which is preliminary data.</text>
</comment>
<accession>A0ACC0EPH4</accession>
<protein>
    <submittedName>
        <fullName evidence="1">Uncharacterized protein</fullName>
    </submittedName>
</protein>
<name>A0ACC0EPH4_9BASI</name>
<proteinExistence type="predicted"/>
<reference evidence="1 2" key="3">
    <citation type="journal article" date="2022" name="Microbiol. Spectr.">
        <title>Folding features and dynamics of 3D genome architecture in plant fungal pathogens.</title>
        <authorList>
            <person name="Xia C."/>
        </authorList>
    </citation>
    <scope>NUCLEOTIDE SEQUENCE [LARGE SCALE GENOMIC DNA]</scope>
    <source>
        <strain evidence="1 2">93-210</strain>
    </source>
</reference>
<dbReference type="EMBL" id="CM045869">
    <property type="protein sequence ID" value="KAI7955316.1"/>
    <property type="molecule type" value="Genomic_DNA"/>
</dbReference>
<evidence type="ECO:0000313" key="1">
    <source>
        <dbReference type="EMBL" id="KAI7955316.1"/>
    </source>
</evidence>
<reference evidence="2" key="2">
    <citation type="journal article" date="2018" name="Mol. Plant Microbe Interact.">
        <title>Genome sequence resources for the wheat stripe rust pathogen (Puccinia striiformis f. sp. tritici) and the barley stripe rust pathogen (Puccinia striiformis f. sp. hordei).</title>
        <authorList>
            <person name="Xia C."/>
            <person name="Wang M."/>
            <person name="Yin C."/>
            <person name="Cornejo O.E."/>
            <person name="Hulbert S.H."/>
            <person name="Chen X."/>
        </authorList>
    </citation>
    <scope>NUCLEOTIDE SEQUENCE [LARGE SCALE GENOMIC DNA]</scope>
    <source>
        <strain evidence="2">93-210</strain>
    </source>
</reference>
<reference evidence="2" key="1">
    <citation type="journal article" date="2018" name="BMC Genomics">
        <title>Genomic insights into host adaptation between the wheat stripe rust pathogen (Puccinia striiformis f. sp. tritici) and the barley stripe rust pathogen (Puccinia striiformis f. sp. hordei).</title>
        <authorList>
            <person name="Xia C."/>
            <person name="Wang M."/>
            <person name="Yin C."/>
            <person name="Cornejo O.E."/>
            <person name="Hulbert S.H."/>
            <person name="Chen X."/>
        </authorList>
    </citation>
    <scope>NUCLEOTIDE SEQUENCE [LARGE SCALE GENOMIC DNA]</scope>
    <source>
        <strain evidence="2">93-210</strain>
    </source>
</reference>
<keyword evidence="2" id="KW-1185">Reference proteome</keyword>
<evidence type="ECO:0000313" key="2">
    <source>
        <dbReference type="Proteomes" id="UP001060170"/>
    </source>
</evidence>
<feature type="non-terminal residue" evidence="1">
    <location>
        <position position="1"/>
    </location>
</feature>